<gene>
    <name evidence="2" type="ORF">PUV54_01540</name>
</gene>
<dbReference type="Gene3D" id="3.30.420.10">
    <property type="entry name" value="Ribonuclease H-like superfamily/Ribonuclease H"/>
    <property type="match status" value="1"/>
</dbReference>
<dbReference type="GO" id="GO:0006259">
    <property type="term" value="P:DNA metabolic process"/>
    <property type="evidence" value="ECO:0007669"/>
    <property type="project" value="UniProtKB-ARBA"/>
</dbReference>
<dbReference type="SUPFAM" id="SSF53098">
    <property type="entry name" value="Ribonuclease H-like"/>
    <property type="match status" value="1"/>
</dbReference>
<name>A0AAF0CBU6_9PROT</name>
<feature type="domain" description="Exonuclease" evidence="1">
    <location>
        <begin position="7"/>
        <end position="179"/>
    </location>
</feature>
<keyword evidence="3" id="KW-1185">Reference proteome</keyword>
<dbReference type="Pfam" id="PF00929">
    <property type="entry name" value="RNase_T"/>
    <property type="match status" value="1"/>
</dbReference>
<dbReference type="InterPro" id="IPR012337">
    <property type="entry name" value="RNaseH-like_sf"/>
</dbReference>
<dbReference type="InterPro" id="IPR013520">
    <property type="entry name" value="Ribonucl_H"/>
</dbReference>
<sequence>MSSARDLFVSVDVETSGPIPGEFSLLSIGACNIEDDRQTFECELKPITDRADPKALAISGFSMEELVRIGSEPETAMKNFASWLQVISDGDRNLVFVGFNAPFDWSFINYYFHRFLGKNPFGFAALDIKALYMGTTGCAWAETKSSLMTEALRPRRRGDHNALSDALFQAELFRLTKAST</sequence>
<dbReference type="RefSeq" id="WP_274493756.1">
    <property type="nucleotide sequence ID" value="NZ_CP118166.1"/>
</dbReference>
<dbReference type="AlphaFoldDB" id="A0AAF0CBU6"/>
<protein>
    <submittedName>
        <fullName evidence="2">3'-5' exonuclease</fullName>
    </submittedName>
</protein>
<dbReference type="InterPro" id="IPR036397">
    <property type="entry name" value="RNaseH_sf"/>
</dbReference>
<accession>A0AAF0CBU6</accession>
<dbReference type="Proteomes" id="UP001214043">
    <property type="component" value="Chromosome"/>
</dbReference>
<dbReference type="CDD" id="cd06127">
    <property type="entry name" value="DEDDh"/>
    <property type="match status" value="1"/>
</dbReference>
<proteinExistence type="predicted"/>
<dbReference type="SMART" id="SM00479">
    <property type="entry name" value="EXOIII"/>
    <property type="match status" value="1"/>
</dbReference>
<evidence type="ECO:0000313" key="2">
    <source>
        <dbReference type="EMBL" id="WDI31870.1"/>
    </source>
</evidence>
<evidence type="ECO:0000259" key="1">
    <source>
        <dbReference type="SMART" id="SM00479"/>
    </source>
</evidence>
<dbReference type="GO" id="GO:0004527">
    <property type="term" value="F:exonuclease activity"/>
    <property type="evidence" value="ECO:0007669"/>
    <property type="project" value="UniProtKB-KW"/>
</dbReference>
<reference evidence="2" key="1">
    <citation type="submission" date="2023-02" db="EMBL/GenBank/DDBJ databases">
        <title>Genome sequence of Hyphococcus flavus.</title>
        <authorList>
            <person name="Rong J.-C."/>
            <person name="Zhao Q."/>
            <person name="Yi M."/>
            <person name="Wu J.-Y."/>
        </authorList>
    </citation>
    <scope>NUCLEOTIDE SEQUENCE</scope>
    <source>
        <strain evidence="2">MCCC 1K03223</strain>
    </source>
</reference>
<dbReference type="KEGG" id="hfl:PUV54_01540"/>
<dbReference type="EMBL" id="CP118166">
    <property type="protein sequence ID" value="WDI31870.1"/>
    <property type="molecule type" value="Genomic_DNA"/>
</dbReference>
<dbReference type="GO" id="GO:0003676">
    <property type="term" value="F:nucleic acid binding"/>
    <property type="evidence" value="ECO:0007669"/>
    <property type="project" value="InterPro"/>
</dbReference>
<organism evidence="2 3">
    <name type="scientific">Hyphococcus flavus</name>
    <dbReference type="NCBI Taxonomy" id="1866326"/>
    <lineage>
        <taxon>Bacteria</taxon>
        <taxon>Pseudomonadati</taxon>
        <taxon>Pseudomonadota</taxon>
        <taxon>Alphaproteobacteria</taxon>
        <taxon>Parvularculales</taxon>
        <taxon>Parvularculaceae</taxon>
        <taxon>Hyphococcus</taxon>
    </lineage>
</organism>
<evidence type="ECO:0000313" key="3">
    <source>
        <dbReference type="Proteomes" id="UP001214043"/>
    </source>
</evidence>
<keyword evidence="2" id="KW-0540">Nuclease</keyword>
<keyword evidence="2" id="KW-0378">Hydrolase</keyword>
<keyword evidence="2" id="KW-0269">Exonuclease</keyword>